<dbReference type="Proteomes" id="UP000295680">
    <property type="component" value="Unassembled WGS sequence"/>
</dbReference>
<dbReference type="Gene3D" id="3.40.50.1820">
    <property type="entry name" value="alpha/beta hydrolase"/>
    <property type="match status" value="1"/>
</dbReference>
<protein>
    <submittedName>
        <fullName evidence="2">Prolyl oligopeptidase family protein</fullName>
    </submittedName>
</protein>
<accession>A0A4R2K3V5</accession>
<dbReference type="EMBL" id="SLWS01000003">
    <property type="protein sequence ID" value="TCO60995.1"/>
    <property type="molecule type" value="Genomic_DNA"/>
</dbReference>
<gene>
    <name evidence="2" type="ORF">EV192_103578</name>
</gene>
<dbReference type="RefSeq" id="WP_132116391.1">
    <property type="nucleotide sequence ID" value="NZ_SLWS01000003.1"/>
</dbReference>
<evidence type="ECO:0000313" key="2">
    <source>
        <dbReference type="EMBL" id="TCO60995.1"/>
    </source>
</evidence>
<comment type="caution">
    <text evidence="2">The sequence shown here is derived from an EMBL/GenBank/DDBJ whole genome shotgun (WGS) entry which is preliminary data.</text>
</comment>
<keyword evidence="3" id="KW-1185">Reference proteome</keyword>
<dbReference type="Pfam" id="PF00326">
    <property type="entry name" value="Peptidase_S9"/>
    <property type="match status" value="1"/>
</dbReference>
<dbReference type="InterPro" id="IPR001375">
    <property type="entry name" value="Peptidase_S9_cat"/>
</dbReference>
<name>A0A4R2K3V5_9PSEU</name>
<feature type="domain" description="Peptidase S9 prolyl oligopeptidase catalytic" evidence="1">
    <location>
        <begin position="94"/>
        <end position="250"/>
    </location>
</feature>
<proteinExistence type="predicted"/>
<dbReference type="GO" id="GO:0008236">
    <property type="term" value="F:serine-type peptidase activity"/>
    <property type="evidence" value="ECO:0007669"/>
    <property type="project" value="InterPro"/>
</dbReference>
<sequence>MPDLSYDSDADFDITVRTIAERPGVVISDCRFDNVEGDPVDCYLVAPVGSPSAGVVFQHTTGGREAFLPEAVQVAEAGGIALSMAPFTMPDAATVRQSIFATRRAADILFRQVDRVGLVGHSGGSMVSAVVGGIDHRFACLVIEAGLSGLTFHLRDSKHPMIAGLRAATPADVFEATLAELSPYDAVHFIGDVAPTPLLFQFPRFDIGVTKAEFEAFYAAANEPKQQLWYDSGHVVNDPAAFADRARFLADHLGLDRLPGILTGRTTG</sequence>
<dbReference type="OrthoDB" id="3668964at2"/>
<dbReference type="GO" id="GO:0006508">
    <property type="term" value="P:proteolysis"/>
    <property type="evidence" value="ECO:0007669"/>
    <property type="project" value="InterPro"/>
</dbReference>
<dbReference type="InterPro" id="IPR029058">
    <property type="entry name" value="AB_hydrolase_fold"/>
</dbReference>
<dbReference type="AlphaFoldDB" id="A0A4R2K3V5"/>
<evidence type="ECO:0000313" key="3">
    <source>
        <dbReference type="Proteomes" id="UP000295680"/>
    </source>
</evidence>
<reference evidence="2 3" key="1">
    <citation type="submission" date="2019-03" db="EMBL/GenBank/DDBJ databases">
        <title>Genomic Encyclopedia of Type Strains, Phase IV (KMG-IV): sequencing the most valuable type-strain genomes for metagenomic binning, comparative biology and taxonomic classification.</title>
        <authorList>
            <person name="Goeker M."/>
        </authorList>
    </citation>
    <scope>NUCLEOTIDE SEQUENCE [LARGE SCALE GENOMIC DNA]</scope>
    <source>
        <strain evidence="2 3">DSM 45934</strain>
    </source>
</reference>
<organism evidence="2 3">
    <name type="scientific">Actinocrispum wychmicini</name>
    <dbReference type="NCBI Taxonomy" id="1213861"/>
    <lineage>
        <taxon>Bacteria</taxon>
        <taxon>Bacillati</taxon>
        <taxon>Actinomycetota</taxon>
        <taxon>Actinomycetes</taxon>
        <taxon>Pseudonocardiales</taxon>
        <taxon>Pseudonocardiaceae</taxon>
        <taxon>Actinocrispum</taxon>
    </lineage>
</organism>
<dbReference type="SUPFAM" id="SSF53474">
    <property type="entry name" value="alpha/beta-Hydrolases"/>
    <property type="match status" value="1"/>
</dbReference>
<evidence type="ECO:0000259" key="1">
    <source>
        <dbReference type="Pfam" id="PF00326"/>
    </source>
</evidence>